<evidence type="ECO:0000313" key="2">
    <source>
        <dbReference type="Proteomes" id="UP000322234"/>
    </source>
</evidence>
<proteinExistence type="predicted"/>
<name>A0A6B0RLV1_9CETA</name>
<organism evidence="1 2">
    <name type="scientific">Bos mutus</name>
    <name type="common">wild yak</name>
    <dbReference type="NCBI Taxonomy" id="72004"/>
    <lineage>
        <taxon>Eukaryota</taxon>
        <taxon>Metazoa</taxon>
        <taxon>Chordata</taxon>
        <taxon>Craniata</taxon>
        <taxon>Vertebrata</taxon>
        <taxon>Euteleostomi</taxon>
        <taxon>Mammalia</taxon>
        <taxon>Eutheria</taxon>
        <taxon>Laurasiatheria</taxon>
        <taxon>Artiodactyla</taxon>
        <taxon>Ruminantia</taxon>
        <taxon>Pecora</taxon>
        <taxon>Bovidae</taxon>
        <taxon>Bovinae</taxon>
        <taxon>Bos</taxon>
    </lineage>
</organism>
<keyword evidence="2" id="KW-1185">Reference proteome</keyword>
<dbReference type="AlphaFoldDB" id="A0A6B0RLV1"/>
<accession>A0A6B0RLV1</accession>
<comment type="caution">
    <text evidence="1">The sequence shown here is derived from an EMBL/GenBank/DDBJ whole genome shotgun (WGS) entry which is preliminary data.</text>
</comment>
<gene>
    <name evidence="1" type="ORF">E5288_WYG022124</name>
</gene>
<protein>
    <submittedName>
        <fullName evidence="1">Uncharacterized protein</fullName>
    </submittedName>
</protein>
<evidence type="ECO:0000313" key="1">
    <source>
        <dbReference type="EMBL" id="MXQ89667.1"/>
    </source>
</evidence>
<dbReference type="Proteomes" id="UP000322234">
    <property type="component" value="Unassembled WGS sequence"/>
</dbReference>
<dbReference type="EMBL" id="VBQZ03000057">
    <property type="protein sequence ID" value="MXQ89667.1"/>
    <property type="molecule type" value="Genomic_DNA"/>
</dbReference>
<reference evidence="1" key="1">
    <citation type="submission" date="2019-10" db="EMBL/GenBank/DDBJ databases">
        <title>The sequence and de novo assembly of the wild yak genome.</title>
        <authorList>
            <person name="Liu Y."/>
        </authorList>
    </citation>
    <scope>NUCLEOTIDE SEQUENCE [LARGE SCALE GENOMIC DNA]</scope>
    <source>
        <strain evidence="1">WY2019</strain>
    </source>
</reference>
<sequence length="68" mass="7522">MEAPEEQSRIQILPRFHVQNEAVRVLKMGVAQQGYVGCIGPIAPGLGACRDCQKELEEVRDLTSLLQT</sequence>